<evidence type="ECO:0000313" key="2">
    <source>
        <dbReference type="EMBL" id="MFC0529126.1"/>
    </source>
</evidence>
<reference evidence="2 3" key="1">
    <citation type="submission" date="2024-09" db="EMBL/GenBank/DDBJ databases">
        <authorList>
            <person name="Sun Q."/>
            <person name="Mori K."/>
        </authorList>
    </citation>
    <scope>NUCLEOTIDE SEQUENCE [LARGE SCALE GENOMIC DNA]</scope>
    <source>
        <strain evidence="2 3">TBRC 3947</strain>
    </source>
</reference>
<evidence type="ECO:0000256" key="1">
    <source>
        <dbReference type="SAM" id="MobiDB-lite"/>
    </source>
</evidence>
<protein>
    <recommendedName>
        <fullName evidence="4">DUF5709 domain-containing protein</fullName>
    </recommendedName>
</protein>
<dbReference type="Proteomes" id="UP001589867">
    <property type="component" value="Unassembled WGS sequence"/>
</dbReference>
<gene>
    <name evidence="2" type="ORF">ACFFIA_15825</name>
</gene>
<name>A0ABV6M374_9ACTN</name>
<feature type="compositionally biased region" description="Acidic residues" evidence="1">
    <location>
        <begin position="22"/>
        <end position="31"/>
    </location>
</feature>
<accession>A0ABV6M374</accession>
<comment type="caution">
    <text evidence="2">The sequence shown here is derived from an EMBL/GenBank/DDBJ whole genome shotgun (WGS) entry which is preliminary data.</text>
</comment>
<feature type="region of interest" description="Disordered" evidence="1">
    <location>
        <begin position="1"/>
        <end position="55"/>
    </location>
</feature>
<proteinExistence type="predicted"/>
<sequence>MDTAHEPNPYGYAGEGTIPDPSPDDLEDTEESITVPADEMTQAMADSSCDVDDEQ</sequence>
<dbReference type="RefSeq" id="WP_377251571.1">
    <property type="nucleotide sequence ID" value="NZ_JBHLUH010000024.1"/>
</dbReference>
<dbReference type="EMBL" id="JBHLUH010000024">
    <property type="protein sequence ID" value="MFC0529126.1"/>
    <property type="molecule type" value="Genomic_DNA"/>
</dbReference>
<evidence type="ECO:0008006" key="4">
    <source>
        <dbReference type="Google" id="ProtNLM"/>
    </source>
</evidence>
<organism evidence="2 3">
    <name type="scientific">Phytohabitans kaempferiae</name>
    <dbReference type="NCBI Taxonomy" id="1620943"/>
    <lineage>
        <taxon>Bacteria</taxon>
        <taxon>Bacillati</taxon>
        <taxon>Actinomycetota</taxon>
        <taxon>Actinomycetes</taxon>
        <taxon>Micromonosporales</taxon>
        <taxon>Micromonosporaceae</taxon>
    </lineage>
</organism>
<keyword evidence="3" id="KW-1185">Reference proteome</keyword>
<evidence type="ECO:0000313" key="3">
    <source>
        <dbReference type="Proteomes" id="UP001589867"/>
    </source>
</evidence>